<dbReference type="InterPro" id="IPR036249">
    <property type="entry name" value="Thioredoxin-like_sf"/>
</dbReference>
<dbReference type="EMBL" id="JAINUF010000014">
    <property type="protein sequence ID" value="KAJ8342413.1"/>
    <property type="molecule type" value="Genomic_DNA"/>
</dbReference>
<evidence type="ECO:0000256" key="1">
    <source>
        <dbReference type="ARBA" id="ARBA00023284"/>
    </source>
</evidence>
<keyword evidence="1" id="KW-0676">Redox-active center</keyword>
<dbReference type="Gene3D" id="3.40.30.10">
    <property type="entry name" value="Glutaredoxin"/>
    <property type="match status" value="1"/>
</dbReference>
<evidence type="ECO:0000313" key="3">
    <source>
        <dbReference type="Proteomes" id="UP001152622"/>
    </source>
</evidence>
<proteinExistence type="predicted"/>
<dbReference type="OrthoDB" id="444492at2759"/>
<evidence type="ECO:0000313" key="2">
    <source>
        <dbReference type="EMBL" id="KAJ8342413.1"/>
    </source>
</evidence>
<dbReference type="NCBIfam" id="TIGR02174">
    <property type="entry name" value="CXXU_selWTH"/>
    <property type="match status" value="1"/>
</dbReference>
<comment type="caution">
    <text evidence="2">The sequence shown here is derived from an EMBL/GenBank/DDBJ whole genome shotgun (WGS) entry which is preliminary data.</text>
</comment>
<gene>
    <name evidence="2" type="ORF">SKAU_G00323410</name>
</gene>
<accession>A0A9Q1EP42</accession>
<name>A0A9Q1EP42_SYNKA</name>
<dbReference type="InterPro" id="IPR011893">
    <property type="entry name" value="Selenoprotein_Rdx-typ"/>
</dbReference>
<dbReference type="Proteomes" id="UP001152622">
    <property type="component" value="Chromosome 14"/>
</dbReference>
<protein>
    <recommendedName>
        <fullName evidence="4">Selenoprotein W</fullName>
    </recommendedName>
</protein>
<evidence type="ECO:0008006" key="4">
    <source>
        <dbReference type="Google" id="ProtNLM"/>
    </source>
</evidence>
<dbReference type="AlphaFoldDB" id="A0A9Q1EP42"/>
<sequence>MAITLRDDLDDNFPCDLEITSSRISIGGSFEVKVNGRLVHSKKGGEGFVDSEGKMGVIIRAIEKALKK</sequence>
<reference evidence="2" key="1">
    <citation type="journal article" date="2023" name="Science">
        <title>Genome structures resolve the early diversification of teleost fishes.</title>
        <authorList>
            <person name="Parey E."/>
            <person name="Louis A."/>
            <person name="Montfort J."/>
            <person name="Bouchez O."/>
            <person name="Roques C."/>
            <person name="Iampietro C."/>
            <person name="Lluch J."/>
            <person name="Castinel A."/>
            <person name="Donnadieu C."/>
            <person name="Desvignes T."/>
            <person name="Floi Bucao C."/>
            <person name="Jouanno E."/>
            <person name="Wen M."/>
            <person name="Mejri S."/>
            <person name="Dirks R."/>
            <person name="Jansen H."/>
            <person name="Henkel C."/>
            <person name="Chen W.J."/>
            <person name="Zahm M."/>
            <person name="Cabau C."/>
            <person name="Klopp C."/>
            <person name="Thompson A.W."/>
            <person name="Robinson-Rechavi M."/>
            <person name="Braasch I."/>
            <person name="Lecointre G."/>
            <person name="Bobe J."/>
            <person name="Postlethwait J.H."/>
            <person name="Berthelot C."/>
            <person name="Roest Crollius H."/>
            <person name="Guiguen Y."/>
        </authorList>
    </citation>
    <scope>NUCLEOTIDE SEQUENCE</scope>
    <source>
        <strain evidence="2">WJC10195</strain>
    </source>
</reference>
<dbReference type="Pfam" id="PF10262">
    <property type="entry name" value="Rdx"/>
    <property type="match status" value="1"/>
</dbReference>
<organism evidence="2 3">
    <name type="scientific">Synaphobranchus kaupii</name>
    <name type="common">Kaup's arrowtooth eel</name>
    <dbReference type="NCBI Taxonomy" id="118154"/>
    <lineage>
        <taxon>Eukaryota</taxon>
        <taxon>Metazoa</taxon>
        <taxon>Chordata</taxon>
        <taxon>Craniata</taxon>
        <taxon>Vertebrata</taxon>
        <taxon>Euteleostomi</taxon>
        <taxon>Actinopterygii</taxon>
        <taxon>Neopterygii</taxon>
        <taxon>Teleostei</taxon>
        <taxon>Anguilliformes</taxon>
        <taxon>Synaphobranchidae</taxon>
        <taxon>Synaphobranchus</taxon>
    </lineage>
</organism>
<dbReference type="SUPFAM" id="SSF52833">
    <property type="entry name" value="Thioredoxin-like"/>
    <property type="match status" value="1"/>
</dbReference>
<keyword evidence="3" id="KW-1185">Reference proteome</keyword>